<name>A0A8E7EIX7_9EURY</name>
<dbReference type="InterPro" id="IPR000835">
    <property type="entry name" value="HTH_MarR-typ"/>
</dbReference>
<dbReference type="AlphaFoldDB" id="A0A8E7EIX7"/>
<organism evidence="2 3">
    <name type="scientific">Methanospirillum purgamenti</name>
    <dbReference type="NCBI Taxonomy" id="2834276"/>
    <lineage>
        <taxon>Archaea</taxon>
        <taxon>Methanobacteriati</taxon>
        <taxon>Methanobacteriota</taxon>
        <taxon>Stenosarchaea group</taxon>
        <taxon>Methanomicrobia</taxon>
        <taxon>Methanomicrobiales</taxon>
        <taxon>Methanospirillaceae</taxon>
        <taxon>Methanospirillum</taxon>
    </lineage>
</organism>
<dbReference type="Pfam" id="PF12802">
    <property type="entry name" value="MarR_2"/>
    <property type="match status" value="1"/>
</dbReference>
<dbReference type="SUPFAM" id="SSF46785">
    <property type="entry name" value="Winged helix' DNA-binding domain"/>
    <property type="match status" value="1"/>
</dbReference>
<dbReference type="Proteomes" id="UP000680656">
    <property type="component" value="Chromosome"/>
</dbReference>
<dbReference type="GO" id="GO:0003700">
    <property type="term" value="F:DNA-binding transcription factor activity"/>
    <property type="evidence" value="ECO:0007669"/>
    <property type="project" value="InterPro"/>
</dbReference>
<sequence>MVGDTLSLQFSKGEEEIADLFWDIGLKRNTARVLVLLIRDVDLTSRDMERACDLRQPEVSIALTDLMKRKWVKDVRHVREGKGRPIMIYHLIKTLDDILDELKSTIVGDYEEKIIEIEKVRELLKVRNTEIV</sequence>
<protein>
    <recommendedName>
        <fullName evidence="1">HTH marR-type domain-containing protein</fullName>
    </recommendedName>
</protein>
<dbReference type="RefSeq" id="WP_214419383.1">
    <property type="nucleotide sequence ID" value="NZ_JAXCMI010000001.1"/>
</dbReference>
<dbReference type="KEGG" id="mrtj:KHC33_14810"/>
<gene>
    <name evidence="2" type="ORF">KHC33_14810</name>
</gene>
<accession>A0A8E7EIX7</accession>
<dbReference type="InterPro" id="IPR036390">
    <property type="entry name" value="WH_DNA-bd_sf"/>
</dbReference>
<evidence type="ECO:0000313" key="3">
    <source>
        <dbReference type="Proteomes" id="UP000680656"/>
    </source>
</evidence>
<dbReference type="EMBL" id="CP075546">
    <property type="protein sequence ID" value="QVV88574.1"/>
    <property type="molecule type" value="Genomic_DNA"/>
</dbReference>
<evidence type="ECO:0000313" key="2">
    <source>
        <dbReference type="EMBL" id="QVV88574.1"/>
    </source>
</evidence>
<evidence type="ECO:0000259" key="1">
    <source>
        <dbReference type="Pfam" id="PF12802"/>
    </source>
</evidence>
<proteinExistence type="predicted"/>
<dbReference type="Gene3D" id="1.10.10.10">
    <property type="entry name" value="Winged helix-like DNA-binding domain superfamily/Winged helix DNA-binding domain"/>
    <property type="match status" value="1"/>
</dbReference>
<feature type="domain" description="HTH marR-type" evidence="1">
    <location>
        <begin position="25"/>
        <end position="76"/>
    </location>
</feature>
<dbReference type="InterPro" id="IPR036388">
    <property type="entry name" value="WH-like_DNA-bd_sf"/>
</dbReference>
<keyword evidence="3" id="KW-1185">Reference proteome</keyword>
<reference evidence="2 3" key="1">
    <citation type="submission" date="2021-05" db="EMBL/GenBank/DDBJ databases">
        <title>A novel Methanospirillum isolate from a pyrite-forming mixed culture.</title>
        <authorList>
            <person name="Bunk B."/>
            <person name="Sproer C."/>
            <person name="Spring S."/>
            <person name="Pester M."/>
        </authorList>
    </citation>
    <scope>NUCLEOTIDE SEQUENCE [LARGE SCALE GENOMIC DNA]</scope>
    <source>
        <strain evidence="2 3">J.3.6.1-F.2.7.3</strain>
    </source>
</reference>